<accession>A0A0D7CMC5</accession>
<feature type="region of interest" description="Disordered" evidence="1">
    <location>
        <begin position="1"/>
        <end position="42"/>
    </location>
</feature>
<evidence type="ECO:0000313" key="3">
    <source>
        <dbReference type="Proteomes" id="UP000032458"/>
    </source>
</evidence>
<comment type="caution">
    <text evidence="2">The sequence shown here is derived from an EMBL/GenBank/DDBJ whole genome shotgun (WGS) entry which is preliminary data.</text>
</comment>
<feature type="compositionally biased region" description="Basic and acidic residues" evidence="1">
    <location>
        <begin position="1"/>
        <end position="30"/>
    </location>
</feature>
<dbReference type="AlphaFoldDB" id="A0A0D7CMC5"/>
<feature type="compositionally biased region" description="Polar residues" evidence="1">
    <location>
        <begin position="32"/>
        <end position="42"/>
    </location>
</feature>
<evidence type="ECO:0000256" key="1">
    <source>
        <dbReference type="SAM" id="MobiDB-lite"/>
    </source>
</evidence>
<reference evidence="2 3" key="1">
    <citation type="submission" date="2014-09" db="EMBL/GenBank/DDBJ databases">
        <title>Draft genome sequence of Streptomyces natalensis ATCC 27448, producer of the antifungal pimaricin.</title>
        <authorList>
            <person name="Mendes M.V."/>
            <person name="Beites T."/>
            <person name="Pires S."/>
            <person name="Santos C.L."/>
            <person name="Moradas-Ferreira P."/>
        </authorList>
    </citation>
    <scope>NUCLEOTIDE SEQUENCE [LARGE SCALE GENOMIC DNA]</scope>
    <source>
        <strain evidence="2 3">ATCC 27448</strain>
    </source>
</reference>
<organism evidence="2 3">
    <name type="scientific">Streptomyces natalensis ATCC 27448</name>
    <dbReference type="NCBI Taxonomy" id="1240678"/>
    <lineage>
        <taxon>Bacteria</taxon>
        <taxon>Bacillati</taxon>
        <taxon>Actinomycetota</taxon>
        <taxon>Actinomycetes</taxon>
        <taxon>Kitasatosporales</taxon>
        <taxon>Streptomycetaceae</taxon>
        <taxon>Streptomyces</taxon>
    </lineage>
</organism>
<dbReference type="RefSeq" id="WP_030068261.1">
    <property type="nucleotide sequence ID" value="NZ_JRKI01000018.1"/>
</dbReference>
<dbReference type="PATRIC" id="fig|1240678.4.peg.2674"/>
<sequence length="68" mass="7374">MSMLDKLKGLIKNHPDQARQGVEKSGDAFDARTQNKYQSQVDTAQQKIGEQLGALGEKATAKAKEGSK</sequence>
<dbReference type="Proteomes" id="UP000032458">
    <property type="component" value="Unassembled WGS sequence"/>
</dbReference>
<evidence type="ECO:0000313" key="2">
    <source>
        <dbReference type="EMBL" id="KIZ17374.1"/>
    </source>
</evidence>
<protein>
    <submittedName>
        <fullName evidence="2">Kanamycin biosynthetic protein</fullName>
    </submittedName>
</protein>
<dbReference type="InterPro" id="IPR028037">
    <property type="entry name" value="Antitoxin_Rv0909/MT0933"/>
</dbReference>
<name>A0A0D7CMC5_9ACTN</name>
<gene>
    <name evidence="2" type="ORF">SNA_12720</name>
</gene>
<keyword evidence="3" id="KW-1185">Reference proteome</keyword>
<dbReference type="Pfam" id="PF14013">
    <property type="entry name" value="MT0933_antitox"/>
    <property type="match status" value="1"/>
</dbReference>
<dbReference type="EMBL" id="JRKI01000018">
    <property type="protein sequence ID" value="KIZ17374.1"/>
    <property type="molecule type" value="Genomic_DNA"/>
</dbReference>
<proteinExistence type="predicted"/>